<comment type="caution">
    <text evidence="6">The sequence shown here is derived from an EMBL/GenBank/DDBJ whole genome shotgun (WGS) entry which is preliminary data.</text>
</comment>
<dbReference type="SUPFAM" id="SSF51316">
    <property type="entry name" value="Mss4-like"/>
    <property type="match status" value="1"/>
</dbReference>
<keyword evidence="3" id="KW-0862">Zinc</keyword>
<evidence type="ECO:0000256" key="2">
    <source>
        <dbReference type="ARBA" id="ARBA00022723"/>
    </source>
</evidence>
<dbReference type="RefSeq" id="WP_386824500.1">
    <property type="nucleotide sequence ID" value="NZ_JBHTIF010000002.1"/>
</dbReference>
<dbReference type="PROSITE" id="PS51891">
    <property type="entry name" value="CENP_V_GFA"/>
    <property type="match status" value="1"/>
</dbReference>
<reference evidence="7" key="1">
    <citation type="journal article" date="2019" name="Int. J. Syst. Evol. Microbiol.">
        <title>The Global Catalogue of Microorganisms (GCM) 10K type strain sequencing project: providing services to taxonomists for standard genome sequencing and annotation.</title>
        <authorList>
            <consortium name="The Broad Institute Genomics Platform"/>
            <consortium name="The Broad Institute Genome Sequencing Center for Infectious Disease"/>
            <person name="Wu L."/>
            <person name="Ma J."/>
        </authorList>
    </citation>
    <scope>NUCLEOTIDE SEQUENCE [LARGE SCALE GENOMIC DNA]</scope>
    <source>
        <strain evidence="7">CCUG 55585</strain>
    </source>
</reference>
<evidence type="ECO:0000256" key="3">
    <source>
        <dbReference type="ARBA" id="ARBA00022833"/>
    </source>
</evidence>
<dbReference type="EMBL" id="JBHTIF010000002">
    <property type="protein sequence ID" value="MFD0726543.1"/>
    <property type="molecule type" value="Genomic_DNA"/>
</dbReference>
<dbReference type="PANTHER" id="PTHR33337">
    <property type="entry name" value="GFA DOMAIN-CONTAINING PROTEIN"/>
    <property type="match status" value="1"/>
</dbReference>
<sequence>MTTATHAGSCLCGAVRYRVAGDFDRVTHCHCSMCRKSHGAAFATYATVSTAQLSIEDETGTLTWYRSSTTAERGFCAGCGASLFWRDENREPGLIAFSLGTVDTPIGEVEIRDIFVESWADWHQVTN</sequence>
<organism evidence="6 7">
    <name type="scientific">Lysobacter brunescens</name>
    <dbReference type="NCBI Taxonomy" id="262323"/>
    <lineage>
        <taxon>Bacteria</taxon>
        <taxon>Pseudomonadati</taxon>
        <taxon>Pseudomonadota</taxon>
        <taxon>Gammaproteobacteria</taxon>
        <taxon>Lysobacterales</taxon>
        <taxon>Lysobacteraceae</taxon>
        <taxon>Lysobacter</taxon>
    </lineage>
</organism>
<gene>
    <name evidence="6" type="ORF">ACFQ0E_13155</name>
</gene>
<keyword evidence="7" id="KW-1185">Reference proteome</keyword>
<evidence type="ECO:0000313" key="7">
    <source>
        <dbReference type="Proteomes" id="UP001597110"/>
    </source>
</evidence>
<dbReference type="Proteomes" id="UP001597110">
    <property type="component" value="Unassembled WGS sequence"/>
</dbReference>
<dbReference type="Gene3D" id="3.90.1590.10">
    <property type="entry name" value="glutathione-dependent formaldehyde- activating enzyme (gfa)"/>
    <property type="match status" value="1"/>
</dbReference>
<dbReference type="Pfam" id="PF04828">
    <property type="entry name" value="GFA"/>
    <property type="match status" value="1"/>
</dbReference>
<comment type="similarity">
    <text evidence="1">Belongs to the Gfa family.</text>
</comment>
<evidence type="ECO:0000256" key="4">
    <source>
        <dbReference type="ARBA" id="ARBA00023239"/>
    </source>
</evidence>
<keyword evidence="2" id="KW-0479">Metal-binding</keyword>
<dbReference type="InterPro" id="IPR011057">
    <property type="entry name" value="Mss4-like_sf"/>
</dbReference>
<accession>A0ABW2YEH0</accession>
<proteinExistence type="inferred from homology"/>
<dbReference type="InterPro" id="IPR006913">
    <property type="entry name" value="CENP-V/GFA"/>
</dbReference>
<keyword evidence="4" id="KW-0456">Lyase</keyword>
<dbReference type="PANTHER" id="PTHR33337:SF40">
    <property type="entry name" value="CENP-V_GFA DOMAIN-CONTAINING PROTEIN-RELATED"/>
    <property type="match status" value="1"/>
</dbReference>
<protein>
    <submittedName>
        <fullName evidence="6">GFA family protein</fullName>
    </submittedName>
</protein>
<feature type="domain" description="CENP-V/GFA" evidence="5">
    <location>
        <begin position="6"/>
        <end position="120"/>
    </location>
</feature>
<name>A0ABW2YEH0_9GAMM</name>
<evidence type="ECO:0000256" key="1">
    <source>
        <dbReference type="ARBA" id="ARBA00005495"/>
    </source>
</evidence>
<evidence type="ECO:0000259" key="5">
    <source>
        <dbReference type="PROSITE" id="PS51891"/>
    </source>
</evidence>
<evidence type="ECO:0000313" key="6">
    <source>
        <dbReference type="EMBL" id="MFD0726543.1"/>
    </source>
</evidence>